<dbReference type="PROSITE" id="PS51318">
    <property type="entry name" value="TAT"/>
    <property type="match status" value="1"/>
</dbReference>
<dbReference type="Pfam" id="PF14016">
    <property type="entry name" value="DUF4232"/>
    <property type="match status" value="1"/>
</dbReference>
<dbReference type="InterPro" id="IPR006311">
    <property type="entry name" value="TAT_signal"/>
</dbReference>
<evidence type="ECO:0000313" key="3">
    <source>
        <dbReference type="EMBL" id="OON79643.1"/>
    </source>
</evidence>
<gene>
    <name evidence="3" type="ORF">B1H18_13820</name>
</gene>
<evidence type="ECO:0000256" key="1">
    <source>
        <dbReference type="SAM" id="MobiDB-lite"/>
    </source>
</evidence>
<keyword evidence="4" id="KW-1185">Reference proteome</keyword>
<dbReference type="EMBL" id="MVFC01000009">
    <property type="protein sequence ID" value="OON79643.1"/>
    <property type="molecule type" value="Genomic_DNA"/>
</dbReference>
<protein>
    <recommendedName>
        <fullName evidence="2">DUF4232 domain-containing protein</fullName>
    </recommendedName>
</protein>
<feature type="domain" description="DUF4232" evidence="2">
    <location>
        <begin position="67"/>
        <end position="198"/>
    </location>
</feature>
<dbReference type="AlphaFoldDB" id="A0A1V4A8Z9"/>
<dbReference type="InterPro" id="IPR025326">
    <property type="entry name" value="DUF4232"/>
</dbReference>
<organism evidence="3 4">
    <name type="scientific">Streptomyces tsukubensis</name>
    <dbReference type="NCBI Taxonomy" id="83656"/>
    <lineage>
        <taxon>Bacteria</taxon>
        <taxon>Bacillati</taxon>
        <taxon>Actinomycetota</taxon>
        <taxon>Actinomycetes</taxon>
        <taxon>Kitasatosporales</taxon>
        <taxon>Streptomycetaceae</taxon>
        <taxon>Streptomyces</taxon>
    </lineage>
</organism>
<evidence type="ECO:0000313" key="4">
    <source>
        <dbReference type="Proteomes" id="UP000190539"/>
    </source>
</evidence>
<dbReference type="RefSeq" id="WP_077968096.1">
    <property type="nucleotide sequence ID" value="NZ_CP045178.1"/>
</dbReference>
<comment type="caution">
    <text evidence="3">The sequence shown here is derived from an EMBL/GenBank/DDBJ whole genome shotgun (WGS) entry which is preliminary data.</text>
</comment>
<evidence type="ECO:0000259" key="2">
    <source>
        <dbReference type="Pfam" id="PF14016"/>
    </source>
</evidence>
<accession>A0A1V4A8Z9</accession>
<dbReference type="Proteomes" id="UP000190539">
    <property type="component" value="Unassembled WGS sequence"/>
</dbReference>
<feature type="region of interest" description="Disordered" evidence="1">
    <location>
        <begin position="1"/>
        <end position="27"/>
    </location>
</feature>
<feature type="compositionally biased region" description="Polar residues" evidence="1">
    <location>
        <begin position="1"/>
        <end position="10"/>
    </location>
</feature>
<sequence length="206" mass="21143">MDIRNQQQPHAHQDSSSAGQSIGRGRRRSVRRLAVPVAAAALLGLAGAGAAQAATASGATAAANPTCATSGLSVSFGKKLGGGTMHEGTVLKLKNTSSHTCALRGYPGLGLEDANHKTLTSHAAWGDTWYAKDPGKKTLTLKAGQSAEAVIGWTHANTGTSDAQHAAYLTVTPPASTAHKTLKLDTWVDGGTLDVTPVAYKYDVTS</sequence>
<name>A0A1V4A8Z9_9ACTN</name>
<dbReference type="OrthoDB" id="3853610at2"/>
<reference evidence="3 4" key="1">
    <citation type="submission" date="2017-02" db="EMBL/GenBank/DDBJ databases">
        <title>Draft Genome Sequence of Streptomyces tsukubaensis F601, a Producer of the immunosuppressant tacrolimus FK506.</title>
        <authorList>
            <person name="Zong G."/>
            <person name="Zhong C."/>
            <person name="Fu J."/>
            <person name="Qin R."/>
            <person name="Cao G."/>
        </authorList>
    </citation>
    <scope>NUCLEOTIDE SEQUENCE [LARGE SCALE GENOMIC DNA]</scope>
    <source>
        <strain evidence="3 4">F601</strain>
    </source>
</reference>
<proteinExistence type="predicted"/>